<dbReference type="EMBL" id="CM039426">
    <property type="protein sequence ID" value="KAI4356406.1"/>
    <property type="molecule type" value="Genomic_DNA"/>
</dbReference>
<organism evidence="1 2">
    <name type="scientific">Bauhinia variegata</name>
    <name type="common">Purple orchid tree</name>
    <name type="synonym">Phanera variegata</name>
    <dbReference type="NCBI Taxonomy" id="167791"/>
    <lineage>
        <taxon>Eukaryota</taxon>
        <taxon>Viridiplantae</taxon>
        <taxon>Streptophyta</taxon>
        <taxon>Embryophyta</taxon>
        <taxon>Tracheophyta</taxon>
        <taxon>Spermatophyta</taxon>
        <taxon>Magnoliopsida</taxon>
        <taxon>eudicotyledons</taxon>
        <taxon>Gunneridae</taxon>
        <taxon>Pentapetalae</taxon>
        <taxon>rosids</taxon>
        <taxon>fabids</taxon>
        <taxon>Fabales</taxon>
        <taxon>Fabaceae</taxon>
        <taxon>Cercidoideae</taxon>
        <taxon>Cercideae</taxon>
        <taxon>Bauhiniinae</taxon>
        <taxon>Bauhinia</taxon>
    </lineage>
</organism>
<accession>A0ACB9Q6M4</accession>
<keyword evidence="2" id="KW-1185">Reference proteome</keyword>
<reference evidence="1 2" key="1">
    <citation type="journal article" date="2022" name="DNA Res.">
        <title>Chromosomal-level genome assembly of the orchid tree Bauhinia variegata (Leguminosae; Cercidoideae) supports the allotetraploid origin hypothesis of Bauhinia.</title>
        <authorList>
            <person name="Zhong Y."/>
            <person name="Chen Y."/>
            <person name="Zheng D."/>
            <person name="Pang J."/>
            <person name="Liu Y."/>
            <person name="Luo S."/>
            <person name="Meng S."/>
            <person name="Qian L."/>
            <person name="Wei D."/>
            <person name="Dai S."/>
            <person name="Zhou R."/>
        </authorList>
    </citation>
    <scope>NUCLEOTIDE SEQUENCE [LARGE SCALE GENOMIC DNA]</scope>
    <source>
        <strain evidence="1">BV-YZ2020</strain>
    </source>
</reference>
<gene>
    <name evidence="1" type="ORF">L6164_000431</name>
</gene>
<dbReference type="Proteomes" id="UP000828941">
    <property type="component" value="Chromosome 1"/>
</dbReference>
<evidence type="ECO:0000313" key="2">
    <source>
        <dbReference type="Proteomes" id="UP000828941"/>
    </source>
</evidence>
<protein>
    <submittedName>
        <fullName evidence="1">Uncharacterized protein</fullName>
    </submittedName>
</protein>
<evidence type="ECO:0000313" key="1">
    <source>
        <dbReference type="EMBL" id="KAI4356406.1"/>
    </source>
</evidence>
<proteinExistence type="predicted"/>
<comment type="caution">
    <text evidence="1">The sequence shown here is derived from an EMBL/GenBank/DDBJ whole genome shotgun (WGS) entry which is preliminary data.</text>
</comment>
<sequence length="424" mass="45778">MAALVKPESNFDPNVNIDISLSPLVNSVKPSKTIAIIDQAAALALAGVPVIRLSTGESDFDTPAVVAEAGINAIREGYTRYTPNAGSTELRKAICHKLKEENGIGYTPDQIVVCNGAKESLVQAVLAVCSPGDEVIIPSPFYVSYPEMARLADATPVILPTQITNNFLLDPKLLESKITERSRLLIVCSPSNPTGSVYPKELLQEIAQTVAKHPRLLVLSDESYEHIIYAPATHTSFASLPGMWDRTLTVNGFSKAFAMTGWRLGYLAGPKHFVTACGKLHSQFTSGASSIAQKAGVSALGLGYAGGKIVSTMVKAFRERRDFLVKSFREINGVKLFEPQGAFYLFVDLSSYYGREAEGYGKIDNSEELCQYILDKAQVALVPGSAFGDDSCIRISYAESLPTLQAAVERIKKVLIHLNTAALV</sequence>
<name>A0ACB9Q6M4_BAUVA</name>